<comment type="caution">
    <text evidence="1">The sequence shown here is derived from an EMBL/GenBank/DDBJ whole genome shotgun (WGS) entry which is preliminary data.</text>
</comment>
<evidence type="ECO:0000313" key="1">
    <source>
        <dbReference type="EMBL" id="NYZ64491.1"/>
    </source>
</evidence>
<proteinExistence type="predicted"/>
<keyword evidence="2" id="KW-1185">Reference proteome</keyword>
<dbReference type="AlphaFoldDB" id="A0A853I3G4"/>
<sequence>MTNQVSDSLSSHSQIAIGHIKSVTGKVVIISETGLQRLAEVGGSLFRKDKVLTQGAETVLEFVDGSQITLGDKDFIVLTEEVFSSEDIEQQLSESSTNSETLQSVQSKLVNDDAVENNSINQGATTHTIIERDFAESSLKTELSESTIEVQKLVDNKQQPLFMDDILTEDLVLFNSINQLESDNPETSVEYPVLTEIIKATDTTLNPSSKEATKQVTEDVSDIIDSSRERFKMYDEIGKSKSKLIAAEELTGLYKGNLKNIFIEDVDLGCSELGDLFYLAKENAWQFIPAQGFETNTLSVKLLVTVTDGAERDEIVVKYSVSKENLSIVESNSLNSNDLIEDSDGDDLIFPGQVLTSNFACSENPQLSILPLKNYIENDDNQYDV</sequence>
<evidence type="ECO:0008006" key="3">
    <source>
        <dbReference type="Google" id="ProtNLM"/>
    </source>
</evidence>
<dbReference type="RefSeq" id="WP_180566523.1">
    <property type="nucleotide sequence ID" value="NZ_JACCKB010000001.1"/>
</dbReference>
<protein>
    <recommendedName>
        <fullName evidence="3">Retention module-containing protein</fullName>
    </recommendedName>
</protein>
<gene>
    <name evidence="1" type="ORF">H0A36_00635</name>
</gene>
<dbReference type="EMBL" id="JACCKB010000001">
    <property type="protein sequence ID" value="NYZ64491.1"/>
    <property type="molecule type" value="Genomic_DNA"/>
</dbReference>
<reference evidence="1 2" key="1">
    <citation type="submission" date="2020-07" db="EMBL/GenBank/DDBJ databases">
        <title>Endozoicomonas sp. nov., isolated from sediment.</title>
        <authorList>
            <person name="Gu T."/>
        </authorList>
    </citation>
    <scope>NUCLEOTIDE SEQUENCE [LARGE SCALE GENOMIC DNA]</scope>
    <source>
        <strain evidence="1 2">SM1973</strain>
    </source>
</reference>
<name>A0A853I3G4_9GAMM</name>
<evidence type="ECO:0000313" key="2">
    <source>
        <dbReference type="Proteomes" id="UP000569732"/>
    </source>
</evidence>
<organism evidence="1 2">
    <name type="scientific">Spartinivicinus marinus</name>
    <dbReference type="NCBI Taxonomy" id="2994442"/>
    <lineage>
        <taxon>Bacteria</taxon>
        <taxon>Pseudomonadati</taxon>
        <taxon>Pseudomonadota</taxon>
        <taxon>Gammaproteobacteria</taxon>
        <taxon>Oceanospirillales</taxon>
        <taxon>Zooshikellaceae</taxon>
        <taxon>Spartinivicinus</taxon>
    </lineage>
</organism>
<accession>A0A853I3G4</accession>
<dbReference type="Proteomes" id="UP000569732">
    <property type="component" value="Unassembled WGS sequence"/>
</dbReference>